<evidence type="ECO:0000256" key="2">
    <source>
        <dbReference type="ARBA" id="ARBA00022473"/>
    </source>
</evidence>
<protein>
    <recommendedName>
        <fullName evidence="5">FRIGIDA-like protein</fullName>
    </recommendedName>
</protein>
<gene>
    <name evidence="7" type="ORF">Nepgr_007630</name>
</gene>
<dbReference type="EMBL" id="BSYO01000006">
    <property type="protein sequence ID" value="GMH05790.1"/>
    <property type="molecule type" value="Genomic_DNA"/>
</dbReference>
<evidence type="ECO:0000313" key="8">
    <source>
        <dbReference type="Proteomes" id="UP001279734"/>
    </source>
</evidence>
<keyword evidence="2 5" id="KW-0217">Developmental protein</keyword>
<evidence type="ECO:0000256" key="5">
    <source>
        <dbReference type="RuleBase" id="RU364012"/>
    </source>
</evidence>
<accession>A0AAD3XIM2</accession>
<reference evidence="7" key="1">
    <citation type="submission" date="2023-05" db="EMBL/GenBank/DDBJ databases">
        <title>Nepenthes gracilis genome sequencing.</title>
        <authorList>
            <person name="Fukushima K."/>
        </authorList>
    </citation>
    <scope>NUCLEOTIDE SEQUENCE</scope>
    <source>
        <strain evidence="7">SING2019-196</strain>
    </source>
</reference>
<dbReference type="InterPro" id="IPR012474">
    <property type="entry name" value="Frigida"/>
</dbReference>
<dbReference type="GO" id="GO:0030154">
    <property type="term" value="P:cell differentiation"/>
    <property type="evidence" value="ECO:0007669"/>
    <property type="project" value="UniProtKB-KW"/>
</dbReference>
<feature type="region of interest" description="Disordered" evidence="6">
    <location>
        <begin position="195"/>
        <end position="215"/>
    </location>
</feature>
<comment type="similarity">
    <text evidence="1 5">Belongs to the Frigida family.</text>
</comment>
<evidence type="ECO:0000256" key="1">
    <source>
        <dbReference type="ARBA" id="ARBA00008956"/>
    </source>
</evidence>
<dbReference type="GO" id="GO:0009908">
    <property type="term" value="P:flower development"/>
    <property type="evidence" value="ECO:0007669"/>
    <property type="project" value="UniProtKB-KW"/>
</dbReference>
<dbReference type="PANTHER" id="PTHR31791:SF47">
    <property type="entry name" value="INACTIVE FRIGIDA-LIKE PROTEIN 2"/>
    <property type="match status" value="1"/>
</dbReference>
<organism evidence="7 8">
    <name type="scientific">Nepenthes gracilis</name>
    <name type="common">Slender pitcher plant</name>
    <dbReference type="NCBI Taxonomy" id="150966"/>
    <lineage>
        <taxon>Eukaryota</taxon>
        <taxon>Viridiplantae</taxon>
        <taxon>Streptophyta</taxon>
        <taxon>Embryophyta</taxon>
        <taxon>Tracheophyta</taxon>
        <taxon>Spermatophyta</taxon>
        <taxon>Magnoliopsida</taxon>
        <taxon>eudicotyledons</taxon>
        <taxon>Gunneridae</taxon>
        <taxon>Pentapetalae</taxon>
        <taxon>Caryophyllales</taxon>
        <taxon>Nepenthaceae</taxon>
        <taxon>Nepenthes</taxon>
    </lineage>
</organism>
<keyword evidence="3 5" id="KW-0221">Differentiation</keyword>
<keyword evidence="4 5" id="KW-0287">Flowering</keyword>
<evidence type="ECO:0000313" key="7">
    <source>
        <dbReference type="EMBL" id="GMH05790.1"/>
    </source>
</evidence>
<comment type="caution">
    <text evidence="7">The sequence shown here is derived from an EMBL/GenBank/DDBJ whole genome shotgun (WGS) entry which is preliminary data.</text>
</comment>
<keyword evidence="8" id="KW-1185">Reference proteome</keyword>
<dbReference type="PANTHER" id="PTHR31791">
    <property type="entry name" value="FRIGIDA-LIKE PROTEIN 3-RELATED"/>
    <property type="match status" value="1"/>
</dbReference>
<name>A0AAD3XIM2_NEPGR</name>
<proteinExistence type="inferred from homology"/>
<evidence type="ECO:0000256" key="6">
    <source>
        <dbReference type="SAM" id="MobiDB-lite"/>
    </source>
</evidence>
<sequence length="215" mass="24640">MRERARSLMVAWKGKRKKEEIVAFEALMFLQLLASFRLGEEFDKNELLGFVEVIVYDPQSNGKLKQVGKCCQVLGLVDKAPELVRRLAKRGQQLHAVKFIHELKLADKCRPVPLLKSYLNQARKGARKLQKKTNMRINSGAIDTKDASISHGEVLSKEFTALKTVHKFIKEYNLESEYPIEVIEKRMKMVELQMAKKKSAVPQPEQQQNQSSSDN</sequence>
<dbReference type="AlphaFoldDB" id="A0AAD3XIM2"/>
<dbReference type="Proteomes" id="UP001279734">
    <property type="component" value="Unassembled WGS sequence"/>
</dbReference>
<evidence type="ECO:0000256" key="4">
    <source>
        <dbReference type="ARBA" id="ARBA00023089"/>
    </source>
</evidence>
<evidence type="ECO:0000256" key="3">
    <source>
        <dbReference type="ARBA" id="ARBA00022782"/>
    </source>
</evidence>
<dbReference type="Pfam" id="PF07899">
    <property type="entry name" value="Frigida"/>
    <property type="match status" value="1"/>
</dbReference>
<feature type="compositionally biased region" description="Low complexity" evidence="6">
    <location>
        <begin position="206"/>
        <end position="215"/>
    </location>
</feature>